<dbReference type="InterPro" id="IPR050464">
    <property type="entry name" value="Zeta_carotene_desat/Oxidored"/>
</dbReference>
<comment type="caution">
    <text evidence="12">The sequence shown here is derived from an EMBL/GenBank/DDBJ whole genome shotgun (WGS) entry which is preliminary data.</text>
</comment>
<dbReference type="AlphaFoldDB" id="A0AAV9IZE3"/>
<comment type="similarity">
    <text evidence="3">Belongs to the zeta carotene desaturase family.</text>
</comment>
<evidence type="ECO:0000256" key="10">
    <source>
        <dbReference type="SAM" id="MobiDB-lite"/>
    </source>
</evidence>
<gene>
    <name evidence="12" type="ORF">CDCA_CDCA12G3500</name>
</gene>
<comment type="catalytic activity">
    <reaction evidence="1">
        <text>9,9'-di-cis-zeta-carotene + 2 a quinone = 7,7',9,9'-tetra-cis-lycopene + 2 a quinol</text>
        <dbReference type="Rhea" id="RHEA:30955"/>
        <dbReference type="ChEBI" id="CHEBI:24646"/>
        <dbReference type="ChEBI" id="CHEBI:48716"/>
        <dbReference type="ChEBI" id="CHEBI:62466"/>
        <dbReference type="ChEBI" id="CHEBI:132124"/>
        <dbReference type="EC" id="1.3.5.6"/>
    </reaction>
</comment>
<accession>A0AAV9IZE3</accession>
<evidence type="ECO:0000259" key="11">
    <source>
        <dbReference type="Pfam" id="PF01593"/>
    </source>
</evidence>
<name>A0AAV9IZE3_CYACA</name>
<comment type="pathway">
    <text evidence="2">Carotenoid biosynthesis; lycopene biosynthesis.</text>
</comment>
<protein>
    <recommendedName>
        <fullName evidence="5">Zeta-carotene desaturase, chloroplastic/chromoplastic</fullName>
        <ecNumber evidence="4">1.3.5.6</ecNumber>
    </recommendedName>
    <alternativeName>
        <fullName evidence="9">9,9'-di-cis-zeta-carotene desaturase</fullName>
    </alternativeName>
    <alternativeName>
        <fullName evidence="8">Carotene 7,8-desaturase</fullName>
    </alternativeName>
</protein>
<dbReference type="Gene3D" id="3.50.50.60">
    <property type="entry name" value="FAD/NAD(P)-binding domain"/>
    <property type="match status" value="2"/>
</dbReference>
<dbReference type="Proteomes" id="UP001301350">
    <property type="component" value="Unassembled WGS sequence"/>
</dbReference>
<evidence type="ECO:0000256" key="4">
    <source>
        <dbReference type="ARBA" id="ARBA00012788"/>
    </source>
</evidence>
<dbReference type="Pfam" id="PF01593">
    <property type="entry name" value="Amino_oxidase"/>
    <property type="match status" value="1"/>
</dbReference>
<dbReference type="InterPro" id="IPR036188">
    <property type="entry name" value="FAD/NAD-bd_sf"/>
</dbReference>
<proteinExistence type="inferred from homology"/>
<sequence length="617" mass="68905">MAAFVLQWPGSGESVRTPRRRSSILECRGRSSCYGVRRRVSPRRWTRTVCRPSRPSPFSLCCEKQDAFRLVPSATELLRDAHGHIAPVRREDGGRPTAVVIGAGLAGLTAAIELADAGYAVQVYEARGFYGGKVGSWQDAAGNHIEMGLHVFFGCYYNLFDVMRKLGVLERHFLPKEHRHMFVNDGGRVTELDFRLGGIGAPWNGLKAFFTTEQLPLLHKLRNAVALGTSPVVRALLDFDGAMEQVRALDDISFSEWFRRHGGSQHSLERLWNPIAYALGFLDCDAISARCMLTIFQLFAVRTEASQLRLLIGAPGEYMLRPMVEYIEQRGGRVVLRRGVRELVTEVADSSATNTSSEPAERIRGVVLRRLPSETADPFVPADVVIAALDVPGMQRLMPDVWRRRYRYFDNITQLKTVPVATVQLRFDGWVTELRHGDPVKQPQPPVHGGRGLDNLLYSADADFSCFADLAVTSPADYYREGAGSLLQCVLTPADRYMPMSNEAIAAEVLQQVYRLFPSARALQCTWSHVVKLAQSLYREEPGADRLRPQQRSPIQGLYLAGSYTQQDYIDSQEGAVRSGRLAVYAAVEDALQRQRSGEEEEEEEQRRVSTVGSRSG</sequence>
<dbReference type="PANTHER" id="PTHR42923">
    <property type="entry name" value="PROTOPORPHYRINOGEN OXIDASE"/>
    <property type="match status" value="1"/>
</dbReference>
<organism evidence="12 13">
    <name type="scientific">Cyanidium caldarium</name>
    <name type="common">Red alga</name>
    <dbReference type="NCBI Taxonomy" id="2771"/>
    <lineage>
        <taxon>Eukaryota</taxon>
        <taxon>Rhodophyta</taxon>
        <taxon>Bangiophyceae</taxon>
        <taxon>Cyanidiales</taxon>
        <taxon>Cyanidiaceae</taxon>
        <taxon>Cyanidium</taxon>
    </lineage>
</organism>
<dbReference type="GO" id="GO:0016117">
    <property type="term" value="P:carotenoid biosynthetic process"/>
    <property type="evidence" value="ECO:0007669"/>
    <property type="project" value="UniProtKB-KW"/>
</dbReference>
<dbReference type="InterPro" id="IPR002937">
    <property type="entry name" value="Amino_oxidase"/>
</dbReference>
<feature type="region of interest" description="Disordered" evidence="10">
    <location>
        <begin position="593"/>
        <end position="617"/>
    </location>
</feature>
<keyword evidence="6" id="KW-0125">Carotenoid biosynthesis</keyword>
<dbReference type="EMBL" id="JANCYW010000012">
    <property type="protein sequence ID" value="KAK4537475.1"/>
    <property type="molecule type" value="Genomic_DNA"/>
</dbReference>
<keyword evidence="7" id="KW-0560">Oxidoreductase</keyword>
<evidence type="ECO:0000313" key="13">
    <source>
        <dbReference type="Proteomes" id="UP001301350"/>
    </source>
</evidence>
<keyword evidence="13" id="KW-1185">Reference proteome</keyword>
<dbReference type="EC" id="1.3.5.6" evidence="4"/>
<evidence type="ECO:0000256" key="7">
    <source>
        <dbReference type="ARBA" id="ARBA00023002"/>
    </source>
</evidence>
<reference evidence="12 13" key="1">
    <citation type="submission" date="2022-07" db="EMBL/GenBank/DDBJ databases">
        <title>Genome-wide signatures of adaptation to extreme environments.</title>
        <authorList>
            <person name="Cho C.H."/>
            <person name="Yoon H.S."/>
        </authorList>
    </citation>
    <scope>NUCLEOTIDE SEQUENCE [LARGE SCALE GENOMIC DNA]</scope>
    <source>
        <strain evidence="12 13">DBV 063 E5</strain>
    </source>
</reference>
<evidence type="ECO:0000256" key="2">
    <source>
        <dbReference type="ARBA" id="ARBA00004900"/>
    </source>
</evidence>
<dbReference type="InterPro" id="IPR014103">
    <property type="entry name" value="Zeta_caro_desat"/>
</dbReference>
<evidence type="ECO:0000256" key="5">
    <source>
        <dbReference type="ARBA" id="ARBA00015490"/>
    </source>
</evidence>
<dbReference type="SUPFAM" id="SSF51905">
    <property type="entry name" value="FAD/NAD(P)-binding domain"/>
    <property type="match status" value="1"/>
</dbReference>
<dbReference type="PANTHER" id="PTHR42923:SF41">
    <property type="entry name" value="ZETA-CAROTENE DESATURASE, CHLOROPLASTIC_CHROMOPLASTIC"/>
    <property type="match status" value="1"/>
</dbReference>
<evidence type="ECO:0000256" key="8">
    <source>
        <dbReference type="ARBA" id="ARBA00030952"/>
    </source>
</evidence>
<evidence type="ECO:0000313" key="12">
    <source>
        <dbReference type="EMBL" id="KAK4537475.1"/>
    </source>
</evidence>
<feature type="domain" description="Amine oxidase" evidence="11">
    <location>
        <begin position="105"/>
        <end position="585"/>
    </location>
</feature>
<evidence type="ECO:0000256" key="3">
    <source>
        <dbReference type="ARBA" id="ARBA00010192"/>
    </source>
</evidence>
<evidence type="ECO:0000256" key="9">
    <source>
        <dbReference type="ARBA" id="ARBA00031301"/>
    </source>
</evidence>
<evidence type="ECO:0000256" key="6">
    <source>
        <dbReference type="ARBA" id="ARBA00022746"/>
    </source>
</evidence>
<dbReference type="NCBIfam" id="TIGR02732">
    <property type="entry name" value="zeta_caro_desat"/>
    <property type="match status" value="1"/>
</dbReference>
<dbReference type="GO" id="GO:0016719">
    <property type="term" value="F:9,9'-di-cis-zeta-carotene desaturase activity"/>
    <property type="evidence" value="ECO:0007669"/>
    <property type="project" value="UniProtKB-EC"/>
</dbReference>
<evidence type="ECO:0000256" key="1">
    <source>
        <dbReference type="ARBA" id="ARBA00000914"/>
    </source>
</evidence>